<accession>A0A674KJC2</accession>
<evidence type="ECO:0000256" key="1">
    <source>
        <dbReference type="ARBA" id="ARBA00004477"/>
    </source>
</evidence>
<dbReference type="Gene3D" id="1.20.1440.130">
    <property type="entry name" value="VKOR domain"/>
    <property type="match status" value="1"/>
</dbReference>
<evidence type="ECO:0000259" key="12">
    <source>
        <dbReference type="Pfam" id="PF07884"/>
    </source>
</evidence>
<keyword evidence="4" id="KW-0812">Transmembrane</keyword>
<dbReference type="EC" id="1.17.4.4" evidence="3"/>
<dbReference type="PANTHER" id="PTHR14519:SF8">
    <property type="entry name" value="VITAMIN K EPOXIDE REDUCTASE COMPLEX SUBUNIT 1"/>
    <property type="match status" value="1"/>
</dbReference>
<evidence type="ECO:0000256" key="7">
    <source>
        <dbReference type="ARBA" id="ARBA00022989"/>
    </source>
</evidence>
<dbReference type="Ensembl" id="ENSTMTT00000033457.1">
    <property type="protein sequence ID" value="ENSTMTP00000032304.1"/>
    <property type="gene ID" value="ENSTMTG00000023106.1"/>
</dbReference>
<organism evidence="13 14">
    <name type="scientific">Terrapene triunguis</name>
    <name type="common">Three-toed box turtle</name>
    <dbReference type="NCBI Taxonomy" id="2587831"/>
    <lineage>
        <taxon>Eukaryota</taxon>
        <taxon>Metazoa</taxon>
        <taxon>Chordata</taxon>
        <taxon>Craniata</taxon>
        <taxon>Vertebrata</taxon>
        <taxon>Euteleostomi</taxon>
        <taxon>Archelosauria</taxon>
        <taxon>Testudinata</taxon>
        <taxon>Testudines</taxon>
        <taxon>Cryptodira</taxon>
        <taxon>Durocryptodira</taxon>
        <taxon>Testudinoidea</taxon>
        <taxon>Emydidae</taxon>
        <taxon>Terrapene</taxon>
    </lineage>
</organism>
<keyword evidence="5" id="KW-0874">Quinone</keyword>
<evidence type="ECO:0000256" key="9">
    <source>
        <dbReference type="ARBA" id="ARBA00023136"/>
    </source>
</evidence>
<keyword evidence="11" id="KW-0676">Redox-active center</keyword>
<dbReference type="GO" id="GO:0007596">
    <property type="term" value="P:blood coagulation"/>
    <property type="evidence" value="ECO:0007669"/>
    <property type="project" value="TreeGrafter"/>
</dbReference>
<keyword evidence="9" id="KW-0472">Membrane</keyword>
<dbReference type="GO" id="GO:0047057">
    <property type="term" value="F:vitamin-K-epoxide reductase (warfarin-sensitive) activity"/>
    <property type="evidence" value="ECO:0007669"/>
    <property type="project" value="UniProtKB-EC"/>
</dbReference>
<evidence type="ECO:0000313" key="14">
    <source>
        <dbReference type="Proteomes" id="UP000472274"/>
    </source>
</evidence>
<dbReference type="GO" id="GO:0042373">
    <property type="term" value="P:vitamin K metabolic process"/>
    <property type="evidence" value="ECO:0007669"/>
    <property type="project" value="InterPro"/>
</dbReference>
<evidence type="ECO:0000256" key="5">
    <source>
        <dbReference type="ARBA" id="ARBA00022719"/>
    </source>
</evidence>
<dbReference type="GO" id="GO:0005789">
    <property type="term" value="C:endoplasmic reticulum membrane"/>
    <property type="evidence" value="ECO:0007669"/>
    <property type="project" value="UniProtKB-SubCell"/>
</dbReference>
<evidence type="ECO:0000256" key="11">
    <source>
        <dbReference type="ARBA" id="ARBA00023284"/>
    </source>
</evidence>
<name>A0A674KJC2_9SAUR</name>
<evidence type="ECO:0000256" key="10">
    <source>
        <dbReference type="ARBA" id="ARBA00023157"/>
    </source>
</evidence>
<reference evidence="13" key="1">
    <citation type="submission" date="2025-08" db="UniProtKB">
        <authorList>
            <consortium name="Ensembl"/>
        </authorList>
    </citation>
    <scope>IDENTIFICATION</scope>
</reference>
<keyword evidence="14" id="KW-1185">Reference proteome</keyword>
<dbReference type="Pfam" id="PF07884">
    <property type="entry name" value="VKOR"/>
    <property type="match status" value="1"/>
</dbReference>
<keyword evidence="8" id="KW-0560">Oxidoreductase</keyword>
<comment type="subcellular location">
    <subcellularLocation>
        <location evidence="1">Endoplasmic reticulum membrane</location>
        <topology evidence="1">Multi-pass membrane protein</topology>
    </subcellularLocation>
</comment>
<evidence type="ECO:0000256" key="4">
    <source>
        <dbReference type="ARBA" id="ARBA00022692"/>
    </source>
</evidence>
<keyword evidence="6" id="KW-0256">Endoplasmic reticulum</keyword>
<dbReference type="GO" id="GO:0048038">
    <property type="term" value="F:quinone binding"/>
    <property type="evidence" value="ECO:0007669"/>
    <property type="project" value="UniProtKB-KW"/>
</dbReference>
<dbReference type="GeneTree" id="ENSGT00990000205381"/>
<keyword evidence="10" id="KW-1015">Disulfide bond</keyword>
<dbReference type="InParanoid" id="A0A674KJC2"/>
<evidence type="ECO:0000256" key="2">
    <source>
        <dbReference type="ARBA" id="ARBA00006214"/>
    </source>
</evidence>
<feature type="domain" description="Vitamin K epoxide reductase" evidence="12">
    <location>
        <begin position="66"/>
        <end position="114"/>
    </location>
</feature>
<comment type="similarity">
    <text evidence="2">Belongs to the VKOR family.</text>
</comment>
<protein>
    <recommendedName>
        <fullName evidence="3">vitamin-K-epoxide reductase (warfarin-sensitive)</fullName>
        <ecNumber evidence="3">1.17.4.4</ecNumber>
    </recommendedName>
</protein>
<dbReference type="InterPro" id="IPR042406">
    <property type="entry name" value="VKORC1/VKORC1L1"/>
</dbReference>
<keyword evidence="7" id="KW-1133">Transmembrane helix</keyword>
<dbReference type="InterPro" id="IPR038354">
    <property type="entry name" value="VKOR_sf"/>
</dbReference>
<proteinExistence type="inferred from homology"/>
<dbReference type="InterPro" id="IPR012932">
    <property type="entry name" value="VKOR"/>
</dbReference>
<evidence type="ECO:0000313" key="13">
    <source>
        <dbReference type="Ensembl" id="ENSTMTP00000032304.1"/>
    </source>
</evidence>
<evidence type="ECO:0000256" key="3">
    <source>
        <dbReference type="ARBA" id="ARBA00012278"/>
    </source>
</evidence>
<dbReference type="AlphaFoldDB" id="A0A674KJC2"/>
<evidence type="ECO:0000256" key="6">
    <source>
        <dbReference type="ARBA" id="ARBA00022824"/>
    </source>
</evidence>
<reference evidence="13" key="2">
    <citation type="submission" date="2025-09" db="UniProtKB">
        <authorList>
            <consortium name="Ensembl"/>
        </authorList>
    </citation>
    <scope>IDENTIFICATION</scope>
</reference>
<dbReference type="PANTHER" id="PTHR14519">
    <property type="entry name" value="VITAMIN K EPOXIDE REDUCTASE COMPLEX, SUBUNIT 1"/>
    <property type="match status" value="1"/>
</dbReference>
<evidence type="ECO:0000256" key="8">
    <source>
        <dbReference type="ARBA" id="ARBA00023002"/>
    </source>
</evidence>
<dbReference type="Proteomes" id="UP000472274">
    <property type="component" value="Unplaced"/>
</dbReference>
<sequence>GGRAGGAAGAGGAGLAAGRGWCGQGRGCGAGGRDRAPRARASGGEPVPGARWQQVMAAPGWERALRLVLCALGLALSLYALHAESSRERDPGDRAMCELSPSVSCSKVFTSRCAGGPAPLQPPSPWHDSPSPHCNPLPHGMTPPRSSATHLTSLSFVVKCIVCLNCSRPECLYKRNSLSWLLRYLHAVSHLILLDET</sequence>